<gene>
    <name evidence="2" type="ORF">M0813_09046</name>
    <name evidence="3" type="ORF">M0813_15016</name>
</gene>
<proteinExistence type="predicted"/>
<dbReference type="Proteomes" id="UP001150062">
    <property type="component" value="Unassembled WGS sequence"/>
</dbReference>
<dbReference type="EMBL" id="JAOAOG010000329">
    <property type="protein sequence ID" value="KAJ6228219.1"/>
    <property type="molecule type" value="Genomic_DNA"/>
</dbReference>
<name>A0ABQ8X6S8_9EUKA</name>
<feature type="compositionally biased region" description="Basic residues" evidence="1">
    <location>
        <begin position="32"/>
        <end position="41"/>
    </location>
</feature>
<feature type="compositionally biased region" description="Polar residues" evidence="1">
    <location>
        <begin position="43"/>
        <end position="58"/>
    </location>
</feature>
<keyword evidence="4" id="KW-1185">Reference proteome</keyword>
<evidence type="ECO:0000313" key="3">
    <source>
        <dbReference type="EMBL" id="KAJ6251476.1"/>
    </source>
</evidence>
<protein>
    <submittedName>
        <fullName evidence="2">Uncharacterized protein</fullName>
    </submittedName>
</protein>
<evidence type="ECO:0000256" key="1">
    <source>
        <dbReference type="SAM" id="MobiDB-lite"/>
    </source>
</evidence>
<accession>A0ABQ8X6S8</accession>
<evidence type="ECO:0000313" key="2">
    <source>
        <dbReference type="EMBL" id="KAJ6228219.1"/>
    </source>
</evidence>
<reference evidence="2" key="1">
    <citation type="submission" date="2022-08" db="EMBL/GenBank/DDBJ databases">
        <title>Novel sulfate-reducing endosymbionts in the free-living metamonad Anaeramoeba.</title>
        <authorList>
            <person name="Jerlstrom-Hultqvist J."/>
            <person name="Cepicka I."/>
            <person name="Gallot-Lavallee L."/>
            <person name="Salas-Leiva D."/>
            <person name="Curtis B.A."/>
            <person name="Zahonova K."/>
            <person name="Pipaliya S."/>
            <person name="Dacks J."/>
            <person name="Roger A.J."/>
        </authorList>
    </citation>
    <scope>NUCLEOTIDE SEQUENCE</scope>
    <source>
        <strain evidence="2">Schooner1</strain>
    </source>
</reference>
<comment type="caution">
    <text evidence="2">The sequence shown here is derived from an EMBL/GenBank/DDBJ whole genome shotgun (WGS) entry which is preliminary data.</text>
</comment>
<sequence length="83" mass="9395">MDAGSVNVNLIQLTNSKYFFHTKNVNWPTNKSTHKMTKRTIPKQPTSSRTQAKISTMNKHIVSPKKKQSNSKSNSQKFQDSSA</sequence>
<feature type="region of interest" description="Disordered" evidence="1">
    <location>
        <begin position="30"/>
        <end position="83"/>
    </location>
</feature>
<evidence type="ECO:0000313" key="4">
    <source>
        <dbReference type="Proteomes" id="UP001150062"/>
    </source>
</evidence>
<organism evidence="2 4">
    <name type="scientific">Anaeramoeba flamelloides</name>
    <dbReference type="NCBI Taxonomy" id="1746091"/>
    <lineage>
        <taxon>Eukaryota</taxon>
        <taxon>Metamonada</taxon>
        <taxon>Anaeramoebidae</taxon>
        <taxon>Anaeramoeba</taxon>
    </lineage>
</organism>
<dbReference type="EMBL" id="JAOAOG010000059">
    <property type="protein sequence ID" value="KAJ6251476.1"/>
    <property type="molecule type" value="Genomic_DNA"/>
</dbReference>
<feature type="compositionally biased region" description="Low complexity" evidence="1">
    <location>
        <begin position="70"/>
        <end position="83"/>
    </location>
</feature>